<dbReference type="RefSeq" id="WP_025352311.1">
    <property type="nucleotide sequence ID" value="NZ_CP006850.1"/>
</dbReference>
<keyword evidence="3" id="KW-0238">DNA-binding</keyword>
<dbReference type="InterPro" id="IPR036388">
    <property type="entry name" value="WH-like_DNA-bd_sf"/>
</dbReference>
<dbReference type="InterPro" id="IPR036390">
    <property type="entry name" value="WH_DNA-bd_sf"/>
</dbReference>
<evidence type="ECO:0000256" key="4">
    <source>
        <dbReference type="ARBA" id="ARBA00023163"/>
    </source>
</evidence>
<evidence type="ECO:0000313" key="7">
    <source>
        <dbReference type="Proteomes" id="UP000019150"/>
    </source>
</evidence>
<dbReference type="InterPro" id="IPR005119">
    <property type="entry name" value="LysR_subst-bd"/>
</dbReference>
<dbReference type="OrthoDB" id="8417889at2"/>
<evidence type="ECO:0000256" key="1">
    <source>
        <dbReference type="ARBA" id="ARBA00009437"/>
    </source>
</evidence>
<dbReference type="SUPFAM" id="SSF53850">
    <property type="entry name" value="Periplasmic binding protein-like II"/>
    <property type="match status" value="1"/>
</dbReference>
<dbReference type="Gene3D" id="3.40.190.290">
    <property type="match status" value="1"/>
</dbReference>
<reference evidence="6 7" key="1">
    <citation type="journal article" date="2014" name="Appl. Environ. Microbiol.">
        <title>Insights into the Microbial Degradation of Rubber and Gutta-Percha by Analysis of the Complete Genome of Nocardia nova SH22a.</title>
        <authorList>
            <person name="Luo Q."/>
            <person name="Hiessl S."/>
            <person name="Poehlein A."/>
            <person name="Daniel R."/>
            <person name="Steinbuchel A."/>
        </authorList>
    </citation>
    <scope>NUCLEOTIDE SEQUENCE [LARGE SCALE GENOMIC DNA]</scope>
    <source>
        <strain evidence="6">SH22a</strain>
    </source>
</reference>
<dbReference type="STRING" id="1415166.NONO_c62020"/>
<dbReference type="InterPro" id="IPR050950">
    <property type="entry name" value="HTH-type_LysR_regulators"/>
</dbReference>
<dbReference type="Gene3D" id="1.10.10.10">
    <property type="entry name" value="Winged helix-like DNA-binding domain superfamily/Winged helix DNA-binding domain"/>
    <property type="match status" value="1"/>
</dbReference>
<comment type="similarity">
    <text evidence="1">Belongs to the LysR transcriptional regulatory family.</text>
</comment>
<dbReference type="PROSITE" id="PS50931">
    <property type="entry name" value="HTH_LYSR"/>
    <property type="match status" value="1"/>
</dbReference>
<organism evidence="6 7">
    <name type="scientific">Nocardia nova SH22a</name>
    <dbReference type="NCBI Taxonomy" id="1415166"/>
    <lineage>
        <taxon>Bacteria</taxon>
        <taxon>Bacillati</taxon>
        <taxon>Actinomycetota</taxon>
        <taxon>Actinomycetes</taxon>
        <taxon>Mycobacteriales</taxon>
        <taxon>Nocardiaceae</taxon>
        <taxon>Nocardia</taxon>
    </lineage>
</organism>
<feature type="domain" description="HTH lysR-type" evidence="5">
    <location>
        <begin position="11"/>
        <end position="68"/>
    </location>
</feature>
<dbReference type="Proteomes" id="UP000019150">
    <property type="component" value="Chromosome"/>
</dbReference>
<evidence type="ECO:0000313" key="6">
    <source>
        <dbReference type="EMBL" id="AHH20973.1"/>
    </source>
</evidence>
<name>W5TPW4_9NOCA</name>
<dbReference type="InterPro" id="IPR000847">
    <property type="entry name" value="LysR_HTH_N"/>
</dbReference>
<dbReference type="SUPFAM" id="SSF46785">
    <property type="entry name" value="Winged helix' DNA-binding domain"/>
    <property type="match status" value="1"/>
</dbReference>
<accession>W5TPW4</accession>
<dbReference type="GO" id="GO:0005829">
    <property type="term" value="C:cytosol"/>
    <property type="evidence" value="ECO:0007669"/>
    <property type="project" value="TreeGrafter"/>
</dbReference>
<dbReference type="HOGENOM" id="CLU_039613_6_0_11"/>
<dbReference type="AlphaFoldDB" id="W5TPW4"/>
<dbReference type="eggNOG" id="COG0583">
    <property type="taxonomic scope" value="Bacteria"/>
</dbReference>
<dbReference type="PATRIC" id="fig|1415166.3.peg.6379"/>
<evidence type="ECO:0000259" key="5">
    <source>
        <dbReference type="PROSITE" id="PS50931"/>
    </source>
</evidence>
<keyword evidence="2" id="KW-0805">Transcription regulation</keyword>
<keyword evidence="4" id="KW-0804">Transcription</keyword>
<protein>
    <submittedName>
        <fullName evidence="6">Putative transcriptional regulator, LysR family</fullName>
    </submittedName>
</protein>
<dbReference type="PANTHER" id="PTHR30419:SF8">
    <property type="entry name" value="NITROGEN ASSIMILATION TRANSCRIPTIONAL ACTIVATOR-RELATED"/>
    <property type="match status" value="1"/>
</dbReference>
<sequence length="318" mass="34066">MDLPRLLDGRLKLRHLVLVDALTRHGSVVGAAAALHVTQPVATRSLHDLEAILGVDLYDRGPRGITPTIFGDAFTTHARAVLAQLDQAGRHVVELARADRGTVVVGSHLAGSNVLLPRAIARLKSEHPLLTVVVREGSPEALLVELESGRVDLIVGRLTAPSDETAMRGALYDESVEPVTRAGHPLTVRGTVTIADLTAYPWILPGTGTSLRLELEKFFARNGIPLPENRVEATSYLTVRQLLLETDMIAVLPSLIARGDTRLAPLPVPLDTIGHSVGLTIPATRTPTPAAEALIASLNRVATDMRKPGGVQDAARWR</sequence>
<keyword evidence="7" id="KW-1185">Reference proteome</keyword>
<dbReference type="Pfam" id="PF00126">
    <property type="entry name" value="HTH_1"/>
    <property type="match status" value="1"/>
</dbReference>
<dbReference type="EMBL" id="CP006850">
    <property type="protein sequence ID" value="AHH20973.1"/>
    <property type="molecule type" value="Genomic_DNA"/>
</dbReference>
<dbReference type="GO" id="GO:0003677">
    <property type="term" value="F:DNA binding"/>
    <property type="evidence" value="ECO:0007669"/>
    <property type="project" value="UniProtKB-KW"/>
</dbReference>
<dbReference type="KEGG" id="nno:NONO_c62020"/>
<dbReference type="PANTHER" id="PTHR30419">
    <property type="entry name" value="HTH-TYPE TRANSCRIPTIONAL REGULATOR YBHD"/>
    <property type="match status" value="1"/>
</dbReference>
<dbReference type="Pfam" id="PF03466">
    <property type="entry name" value="LysR_substrate"/>
    <property type="match status" value="1"/>
</dbReference>
<dbReference type="GO" id="GO:0003700">
    <property type="term" value="F:DNA-binding transcription factor activity"/>
    <property type="evidence" value="ECO:0007669"/>
    <property type="project" value="InterPro"/>
</dbReference>
<gene>
    <name evidence="6" type="ORF">NONO_c62020</name>
</gene>
<evidence type="ECO:0000256" key="2">
    <source>
        <dbReference type="ARBA" id="ARBA00023015"/>
    </source>
</evidence>
<evidence type="ECO:0000256" key="3">
    <source>
        <dbReference type="ARBA" id="ARBA00023125"/>
    </source>
</evidence>
<proteinExistence type="inferred from homology"/>